<name>A0ABW3SYX9_9CAUL</name>
<sequence>EGYVLLAPSGQGWLLRAGAGALRLGGSAAPGVTAVDFDRQGAVVVSGRAAPKGGVSVWIDGRRVAEGRADEAGQVSLALTEPLGPGAHDVKLFGDGLDARLRFDAGAAAPLTTGPFRVQASSGGLRVDWMTPGGGVQSTILAL</sequence>
<comment type="caution">
    <text evidence="1">The sequence shown here is derived from an EMBL/GenBank/DDBJ whole genome shotgun (WGS) entry which is preliminary data.</text>
</comment>
<organism evidence="1 2">
    <name type="scientific">Phenylobacterium conjunctum</name>
    <dbReference type="NCBI Taxonomy" id="1298959"/>
    <lineage>
        <taxon>Bacteria</taxon>
        <taxon>Pseudomonadati</taxon>
        <taxon>Pseudomonadota</taxon>
        <taxon>Alphaproteobacteria</taxon>
        <taxon>Caulobacterales</taxon>
        <taxon>Caulobacteraceae</taxon>
        <taxon>Phenylobacterium</taxon>
    </lineage>
</organism>
<evidence type="ECO:0000313" key="2">
    <source>
        <dbReference type="Proteomes" id="UP001597216"/>
    </source>
</evidence>
<feature type="non-terminal residue" evidence="1">
    <location>
        <position position="1"/>
    </location>
</feature>
<accession>A0ABW3SYX9</accession>
<gene>
    <name evidence="1" type="ORF">ACFQ27_03650</name>
</gene>
<dbReference type="Proteomes" id="UP001597216">
    <property type="component" value="Unassembled WGS sequence"/>
</dbReference>
<keyword evidence="2" id="KW-1185">Reference proteome</keyword>
<proteinExistence type="predicted"/>
<dbReference type="EMBL" id="JBHTLQ010000006">
    <property type="protein sequence ID" value="MFD1189662.1"/>
    <property type="molecule type" value="Genomic_DNA"/>
</dbReference>
<reference evidence="2" key="1">
    <citation type="journal article" date="2019" name="Int. J. Syst. Evol. Microbiol.">
        <title>The Global Catalogue of Microorganisms (GCM) 10K type strain sequencing project: providing services to taxonomists for standard genome sequencing and annotation.</title>
        <authorList>
            <consortium name="The Broad Institute Genomics Platform"/>
            <consortium name="The Broad Institute Genome Sequencing Center for Infectious Disease"/>
            <person name="Wu L."/>
            <person name="Ma J."/>
        </authorList>
    </citation>
    <scope>NUCLEOTIDE SEQUENCE [LARGE SCALE GENOMIC DNA]</scope>
    <source>
        <strain evidence="2">CCUG 55074</strain>
    </source>
</reference>
<protein>
    <submittedName>
        <fullName evidence="1">Uncharacterized protein</fullName>
    </submittedName>
</protein>
<evidence type="ECO:0000313" key="1">
    <source>
        <dbReference type="EMBL" id="MFD1189662.1"/>
    </source>
</evidence>